<evidence type="ECO:0000256" key="5">
    <source>
        <dbReference type="ARBA" id="ARBA00022695"/>
    </source>
</evidence>
<keyword evidence="9 10" id="KW-0804">Transcription</keyword>
<dbReference type="Pfam" id="PF04963">
    <property type="entry name" value="Sigma54_CBD"/>
    <property type="match status" value="1"/>
</dbReference>
<evidence type="ECO:0000256" key="7">
    <source>
        <dbReference type="ARBA" id="ARBA00023082"/>
    </source>
</evidence>
<dbReference type="GO" id="GO:0016987">
    <property type="term" value="F:sigma factor activity"/>
    <property type="evidence" value="ECO:0007669"/>
    <property type="project" value="UniProtKB-KW"/>
</dbReference>
<evidence type="ECO:0000313" key="15">
    <source>
        <dbReference type="Proteomes" id="UP000029640"/>
    </source>
</evidence>
<comment type="similarity">
    <text evidence="1 10">Belongs to the sigma-54 factor family.</text>
</comment>
<dbReference type="Gene3D" id="1.10.10.60">
    <property type="entry name" value="Homeodomain-like"/>
    <property type="match status" value="1"/>
</dbReference>
<dbReference type="GO" id="GO:0000428">
    <property type="term" value="C:DNA-directed RNA polymerase complex"/>
    <property type="evidence" value="ECO:0007669"/>
    <property type="project" value="UniProtKB-KW"/>
</dbReference>
<keyword evidence="7 10" id="KW-0731">Sigma factor</keyword>
<evidence type="ECO:0000259" key="12">
    <source>
        <dbReference type="Pfam" id="PF04552"/>
    </source>
</evidence>
<dbReference type="OrthoDB" id="9814402at2"/>
<evidence type="ECO:0000256" key="11">
    <source>
        <dbReference type="SAM" id="MobiDB-lite"/>
    </source>
</evidence>
<dbReference type="AlphaFoldDB" id="A0A095WX85"/>
<dbReference type="InterPro" id="IPR007046">
    <property type="entry name" value="RNA_pol_sigma_54_core-bd"/>
</dbReference>
<evidence type="ECO:0000256" key="9">
    <source>
        <dbReference type="ARBA" id="ARBA00023163"/>
    </source>
</evidence>
<name>A0A095WX85_9GAMM</name>
<evidence type="ECO:0000256" key="1">
    <source>
        <dbReference type="ARBA" id="ARBA00008798"/>
    </source>
</evidence>
<dbReference type="eggNOG" id="COG1508">
    <property type="taxonomic scope" value="Bacteria"/>
</dbReference>
<evidence type="ECO:0000256" key="10">
    <source>
        <dbReference type="PIRNR" id="PIRNR000774"/>
    </source>
</evidence>
<keyword evidence="3 10" id="KW-0240">DNA-directed RNA polymerase</keyword>
<dbReference type="NCBIfam" id="TIGR02395">
    <property type="entry name" value="rpoN_sigma"/>
    <property type="match status" value="1"/>
</dbReference>
<gene>
    <name evidence="14" type="ORF">HRUBRA_02172</name>
</gene>
<evidence type="ECO:0000256" key="8">
    <source>
        <dbReference type="ARBA" id="ARBA00023125"/>
    </source>
</evidence>
<keyword evidence="15" id="KW-1185">Reference proteome</keyword>
<dbReference type="InterPro" id="IPR038709">
    <property type="entry name" value="RpoN_core-bd_sf"/>
</dbReference>
<dbReference type="RefSeq" id="WP_035515839.1">
    <property type="nucleotide sequence ID" value="NZ_KN234758.1"/>
</dbReference>
<organism evidence="14 15">
    <name type="scientific">Pseudohaliea rubra DSM 19751</name>
    <dbReference type="NCBI Taxonomy" id="1265313"/>
    <lineage>
        <taxon>Bacteria</taxon>
        <taxon>Pseudomonadati</taxon>
        <taxon>Pseudomonadota</taxon>
        <taxon>Gammaproteobacteria</taxon>
        <taxon>Cellvibrionales</taxon>
        <taxon>Halieaceae</taxon>
        <taxon>Pseudohaliea</taxon>
    </lineage>
</organism>
<evidence type="ECO:0000313" key="14">
    <source>
        <dbReference type="EMBL" id="KGE03224.1"/>
    </source>
</evidence>
<comment type="function">
    <text evidence="10">Sigma factors are initiation factors that promote the attachment of RNA polymerase to specific initiation sites and are then released.</text>
</comment>
<dbReference type="GO" id="GO:0003677">
    <property type="term" value="F:DNA binding"/>
    <property type="evidence" value="ECO:0007669"/>
    <property type="project" value="UniProtKB-KW"/>
</dbReference>
<keyword evidence="6 10" id="KW-0805">Transcription regulation</keyword>
<dbReference type="GO" id="GO:0016779">
    <property type="term" value="F:nucleotidyltransferase activity"/>
    <property type="evidence" value="ECO:0007669"/>
    <property type="project" value="UniProtKB-KW"/>
</dbReference>
<dbReference type="Gene3D" id="1.10.10.1330">
    <property type="entry name" value="RNA polymerase sigma-54 factor, core-binding domain"/>
    <property type="match status" value="1"/>
</dbReference>
<dbReference type="PROSITE" id="PS00718">
    <property type="entry name" value="SIGMA54_2"/>
    <property type="match status" value="1"/>
</dbReference>
<dbReference type="PANTHER" id="PTHR32248:SF4">
    <property type="entry name" value="RNA POLYMERASE SIGMA-54 FACTOR"/>
    <property type="match status" value="1"/>
</dbReference>
<accession>A0A095WX85</accession>
<dbReference type="Proteomes" id="UP000029640">
    <property type="component" value="Unassembled WGS sequence"/>
</dbReference>
<evidence type="ECO:0000256" key="2">
    <source>
        <dbReference type="ARBA" id="ARBA00019942"/>
    </source>
</evidence>
<dbReference type="NCBIfam" id="NF009118">
    <property type="entry name" value="PRK12469.1"/>
    <property type="match status" value="1"/>
</dbReference>
<keyword evidence="5 10" id="KW-0548">Nucleotidyltransferase</keyword>
<dbReference type="PANTHER" id="PTHR32248">
    <property type="entry name" value="RNA POLYMERASE SIGMA-54 FACTOR"/>
    <property type="match status" value="1"/>
</dbReference>
<dbReference type="EMBL" id="AUVB01000062">
    <property type="protein sequence ID" value="KGE03224.1"/>
    <property type="molecule type" value="Genomic_DNA"/>
</dbReference>
<dbReference type="InterPro" id="IPR007634">
    <property type="entry name" value="RNA_pol_sigma_54_DNA-bd"/>
</dbReference>
<dbReference type="FunFam" id="1.10.10.60:FF:000045">
    <property type="entry name" value="RNA polymerase sigma-54 factor"/>
    <property type="match status" value="1"/>
</dbReference>
<feature type="region of interest" description="Disordered" evidence="11">
    <location>
        <begin position="50"/>
        <end position="103"/>
    </location>
</feature>
<dbReference type="PROSITE" id="PS50044">
    <property type="entry name" value="SIGMA54_3"/>
    <property type="match status" value="1"/>
</dbReference>
<feature type="domain" description="RNA polymerase sigma factor 54 core-binding" evidence="13">
    <location>
        <begin position="132"/>
        <end position="326"/>
    </location>
</feature>
<evidence type="ECO:0000256" key="4">
    <source>
        <dbReference type="ARBA" id="ARBA00022679"/>
    </source>
</evidence>
<dbReference type="NCBIfam" id="NF004595">
    <property type="entry name" value="PRK05932.1-2"/>
    <property type="match status" value="1"/>
</dbReference>
<dbReference type="Pfam" id="PF00309">
    <property type="entry name" value="Sigma54_AID"/>
    <property type="match status" value="1"/>
</dbReference>
<evidence type="ECO:0000256" key="6">
    <source>
        <dbReference type="ARBA" id="ARBA00023015"/>
    </source>
</evidence>
<feature type="domain" description="RNA polymerase sigma factor 54 DNA-binding" evidence="12">
    <location>
        <begin position="340"/>
        <end position="498"/>
    </location>
</feature>
<reference evidence="14 15" key="1">
    <citation type="journal article" date="2014" name="Genome Announc.">
        <title>Genome Sequence of Gammaproteobacterial Pseudohaliea rubra Type Strain DSM 19751, Isolated from Coastal Seawater of the Mediterranean Sea.</title>
        <authorList>
            <person name="Spring S."/>
            <person name="Fiebig A."/>
            <person name="Riedel T."/>
            <person name="Goker M."/>
            <person name="Klenk H.P."/>
        </authorList>
    </citation>
    <scope>NUCLEOTIDE SEQUENCE [LARGE SCALE GENOMIC DNA]</scope>
    <source>
        <strain evidence="14 15">DSM 19751</strain>
    </source>
</reference>
<dbReference type="PRINTS" id="PR00045">
    <property type="entry name" value="SIGMA54FCT"/>
</dbReference>
<dbReference type="InterPro" id="IPR000394">
    <property type="entry name" value="RNA_pol_sigma_54"/>
</dbReference>
<dbReference type="STRING" id="1265313.HRUBRA_02172"/>
<proteinExistence type="inferred from homology"/>
<dbReference type="GO" id="GO:0006352">
    <property type="term" value="P:DNA-templated transcription initiation"/>
    <property type="evidence" value="ECO:0007669"/>
    <property type="project" value="InterPro"/>
</dbReference>
<dbReference type="PIRSF" id="PIRSF000774">
    <property type="entry name" value="RpoN"/>
    <property type="match status" value="1"/>
</dbReference>
<protein>
    <recommendedName>
        <fullName evidence="2 10">RNA polymerase sigma-54 factor</fullName>
    </recommendedName>
</protein>
<dbReference type="HOGENOM" id="CLU_020569_0_1_6"/>
<dbReference type="Pfam" id="PF04552">
    <property type="entry name" value="Sigma54_DBD"/>
    <property type="match status" value="1"/>
</dbReference>
<keyword evidence="8 10" id="KW-0238">DNA-binding</keyword>
<comment type="caution">
    <text evidence="14">The sequence shown here is derived from an EMBL/GenBank/DDBJ whole genome shotgun (WGS) entry which is preliminary data.</text>
</comment>
<dbReference type="PROSITE" id="PS00717">
    <property type="entry name" value="SIGMA54_1"/>
    <property type="match status" value="1"/>
</dbReference>
<evidence type="ECO:0000256" key="3">
    <source>
        <dbReference type="ARBA" id="ARBA00022478"/>
    </source>
</evidence>
<dbReference type="GO" id="GO:0001216">
    <property type="term" value="F:DNA-binding transcription activator activity"/>
    <property type="evidence" value="ECO:0007669"/>
    <property type="project" value="InterPro"/>
</dbReference>
<evidence type="ECO:0000259" key="13">
    <source>
        <dbReference type="Pfam" id="PF04963"/>
    </source>
</evidence>
<sequence>MKQALQLKLGQQLTMTPQLQQAIKLLQLSTLDLQLEIQHVLQSNPMLELDEGDDEAAGDATDPREPRTTGSTGEGPLESLERTAAGDGASDAYEPSMPEDLPVDTQWEDLVPSSAPAPPGPAGEGADYDIDSRNAGVQSLHDHLLWQLNLTRLSDIDRAIALTIIDATDGTGRLTATVDELHTLCAADFEVEIERDEVLAVLHALQQFEPTGVFAADLQECLLLQLKQLRADTPGLEQARTLVSRHLTQLANGDFAQILRRMRLDEAALRSILQLLQTLDPFPGQRMGADDTEYVVPDVFVRKREGRWVVELNPDIAPRLRINDSYAGLIRRADNSAENTYLRDNLQEARWFLKSLQSRNETLLKVASEIVAHQRNFLEYGEEAMKPLVLHDIAEAVSMHESTISRVTTRKYMHTPRGIFELKYFFSSHVATTTGGACSSTAIRALIRKLIAAENPRKPLSDSRLAQLLEEQGIKVARRTIAKYRDSLFIPPSSERKRLV</sequence>
<dbReference type="PATRIC" id="fig|1265313.6.peg.2142"/>
<keyword evidence="4 10" id="KW-0808">Transferase</keyword>